<gene>
    <name evidence="2" type="ORF">C4N21_03930</name>
</gene>
<reference evidence="2 3" key="1">
    <citation type="submission" date="2018-02" db="EMBL/GenBank/DDBJ databases">
        <title>Complete genome sequencing of Faecalibacterium prausnitzii strains isolated from the human gut.</title>
        <authorList>
            <person name="Fitzgerald B.C."/>
            <person name="Shkoporov A.N."/>
            <person name="Ross P.R."/>
            <person name="Hill C."/>
        </authorList>
    </citation>
    <scope>NUCLEOTIDE SEQUENCE [LARGE SCALE GENOMIC DNA]</scope>
    <source>
        <strain evidence="2 3">APC924/119</strain>
    </source>
</reference>
<evidence type="ECO:0000256" key="1">
    <source>
        <dbReference type="SAM" id="Coils"/>
    </source>
</evidence>
<protein>
    <submittedName>
        <fullName evidence="2">Uncharacterized protein</fullName>
    </submittedName>
</protein>
<evidence type="ECO:0000313" key="2">
    <source>
        <dbReference type="EMBL" id="RAW66464.1"/>
    </source>
</evidence>
<comment type="caution">
    <text evidence="2">The sequence shown here is derived from an EMBL/GenBank/DDBJ whole genome shotgun (WGS) entry which is preliminary data.</text>
</comment>
<organism evidence="2 3">
    <name type="scientific">Faecalibacterium prausnitzii</name>
    <dbReference type="NCBI Taxonomy" id="853"/>
    <lineage>
        <taxon>Bacteria</taxon>
        <taxon>Bacillati</taxon>
        <taxon>Bacillota</taxon>
        <taxon>Clostridia</taxon>
        <taxon>Eubacteriales</taxon>
        <taxon>Oscillospiraceae</taxon>
        <taxon>Faecalibacterium</taxon>
    </lineage>
</organism>
<dbReference type="RefSeq" id="WP_112121066.1">
    <property type="nucleotide sequence ID" value="NZ_PRLF01000003.1"/>
</dbReference>
<proteinExistence type="predicted"/>
<keyword evidence="1" id="KW-0175">Coiled coil</keyword>
<sequence length="112" mass="11860">MSDNLNIKLLKQHAAILETALQTVNNVSKSITEEAAALDAELAPVQDATDALAACERAQERARFAEAKLSNAVADLRFVMAGGDPCRVCAVKCTFGEGNCKPVWRGEAGADL</sequence>
<dbReference type="Proteomes" id="UP000250550">
    <property type="component" value="Unassembled WGS sequence"/>
</dbReference>
<dbReference type="EMBL" id="PRLF01000003">
    <property type="protein sequence ID" value="RAW66464.1"/>
    <property type="molecule type" value="Genomic_DNA"/>
</dbReference>
<evidence type="ECO:0000313" key="3">
    <source>
        <dbReference type="Proteomes" id="UP000250550"/>
    </source>
</evidence>
<feature type="coiled-coil region" evidence="1">
    <location>
        <begin position="48"/>
        <end position="75"/>
    </location>
</feature>
<dbReference type="AlphaFoldDB" id="A0A329UXH6"/>
<name>A0A329UXH6_9FIRM</name>
<accession>A0A329UXH6</accession>